<evidence type="ECO:0000313" key="5">
    <source>
        <dbReference type="Proteomes" id="UP000605427"/>
    </source>
</evidence>
<dbReference type="InterPro" id="IPR000868">
    <property type="entry name" value="Isochorismatase-like_dom"/>
</dbReference>
<dbReference type="EMBL" id="BMDD01000001">
    <property type="protein sequence ID" value="GGH69202.1"/>
    <property type="molecule type" value="Genomic_DNA"/>
</dbReference>
<dbReference type="PANTHER" id="PTHR43540:SF14">
    <property type="entry name" value="ISOCHORISMATASE"/>
    <property type="match status" value="1"/>
</dbReference>
<dbReference type="Proteomes" id="UP000605427">
    <property type="component" value="Unassembled WGS sequence"/>
</dbReference>
<evidence type="ECO:0000256" key="1">
    <source>
        <dbReference type="ARBA" id="ARBA00006336"/>
    </source>
</evidence>
<feature type="domain" description="Isochorismatase-like" evidence="3">
    <location>
        <begin position="7"/>
        <end position="148"/>
    </location>
</feature>
<dbReference type="Gene3D" id="3.40.50.850">
    <property type="entry name" value="Isochorismatase-like"/>
    <property type="match status" value="1"/>
</dbReference>
<dbReference type="RefSeq" id="WP_172238319.1">
    <property type="nucleotide sequence ID" value="NZ_BMDD01000001.1"/>
</dbReference>
<organism evidence="4 5">
    <name type="scientific">Saccharibacillus endophyticus</name>
    <dbReference type="NCBI Taxonomy" id="2060666"/>
    <lineage>
        <taxon>Bacteria</taxon>
        <taxon>Bacillati</taxon>
        <taxon>Bacillota</taxon>
        <taxon>Bacilli</taxon>
        <taxon>Bacillales</taxon>
        <taxon>Paenibacillaceae</taxon>
        <taxon>Saccharibacillus</taxon>
    </lineage>
</organism>
<comment type="caution">
    <text evidence="4">The sequence shown here is derived from an EMBL/GenBank/DDBJ whole genome shotgun (WGS) entry which is preliminary data.</text>
</comment>
<protein>
    <submittedName>
        <fullName evidence="4">Isochorismatase</fullName>
    </submittedName>
</protein>
<sequence length="175" mass="19388">MGDRLGLLVVDVQNAMFEAEEPIYQGKEVTQRIAGLLEQARTAEVPVIFIRHTEAEGPFAEGSPSWQIHDTVAPQPGESIFQKETPDSFEKTPLKTHLHEIGVDRLVVVGMQTDYCIKATSRRAAELGYRPILVSDAHTTVDEGSETAEEIIARYNAELAEHFVEVQPASKISFV</sequence>
<dbReference type="Pfam" id="PF00857">
    <property type="entry name" value="Isochorismatase"/>
    <property type="match status" value="1"/>
</dbReference>
<dbReference type="PANTHER" id="PTHR43540">
    <property type="entry name" value="PEROXYUREIDOACRYLATE/UREIDOACRYLATE AMIDOHYDROLASE-RELATED"/>
    <property type="match status" value="1"/>
</dbReference>
<proteinExistence type="inferred from homology"/>
<dbReference type="InterPro" id="IPR050272">
    <property type="entry name" value="Isochorismatase-like_hydrls"/>
</dbReference>
<reference evidence="5" key="1">
    <citation type="journal article" date="2019" name="Int. J. Syst. Evol. Microbiol.">
        <title>The Global Catalogue of Microorganisms (GCM) 10K type strain sequencing project: providing services to taxonomists for standard genome sequencing and annotation.</title>
        <authorList>
            <consortium name="The Broad Institute Genomics Platform"/>
            <consortium name="The Broad Institute Genome Sequencing Center for Infectious Disease"/>
            <person name="Wu L."/>
            <person name="Ma J."/>
        </authorList>
    </citation>
    <scope>NUCLEOTIDE SEQUENCE [LARGE SCALE GENOMIC DNA]</scope>
    <source>
        <strain evidence="5">CCM 8702</strain>
    </source>
</reference>
<dbReference type="SUPFAM" id="SSF52499">
    <property type="entry name" value="Isochorismatase-like hydrolases"/>
    <property type="match status" value="1"/>
</dbReference>
<name>A0ABQ1ZMR9_9BACL</name>
<dbReference type="InterPro" id="IPR036380">
    <property type="entry name" value="Isochorismatase-like_sf"/>
</dbReference>
<accession>A0ABQ1ZMR9</accession>
<evidence type="ECO:0000259" key="3">
    <source>
        <dbReference type="Pfam" id="PF00857"/>
    </source>
</evidence>
<evidence type="ECO:0000256" key="2">
    <source>
        <dbReference type="ARBA" id="ARBA00022801"/>
    </source>
</evidence>
<keyword evidence="2" id="KW-0378">Hydrolase</keyword>
<comment type="similarity">
    <text evidence="1">Belongs to the isochorismatase family.</text>
</comment>
<gene>
    <name evidence="4" type="ORF">GCM10007362_04010</name>
</gene>
<dbReference type="CDD" id="cd01014">
    <property type="entry name" value="nicotinamidase_related"/>
    <property type="match status" value="1"/>
</dbReference>
<keyword evidence="5" id="KW-1185">Reference proteome</keyword>
<evidence type="ECO:0000313" key="4">
    <source>
        <dbReference type="EMBL" id="GGH69202.1"/>
    </source>
</evidence>